<feature type="domain" description="TSCPD" evidence="7">
    <location>
        <begin position="362"/>
        <end position="463"/>
    </location>
</feature>
<dbReference type="GO" id="GO:0000166">
    <property type="term" value="F:nucleotide binding"/>
    <property type="evidence" value="ECO:0007669"/>
    <property type="project" value="UniProtKB-KW"/>
</dbReference>
<evidence type="ECO:0000313" key="8">
    <source>
        <dbReference type="EMBL" id="RAI58291.1"/>
    </source>
</evidence>
<evidence type="ECO:0000313" key="9">
    <source>
        <dbReference type="Proteomes" id="UP000249065"/>
    </source>
</evidence>
<dbReference type="GO" id="GO:0004748">
    <property type="term" value="F:ribonucleoside-diphosphate reductase activity, thioredoxin disulfide as acceptor"/>
    <property type="evidence" value="ECO:0007669"/>
    <property type="project" value="UniProtKB-EC"/>
</dbReference>
<proteinExistence type="inferred from homology"/>
<evidence type="ECO:0000256" key="3">
    <source>
        <dbReference type="ARBA" id="ARBA00022634"/>
    </source>
</evidence>
<dbReference type="Gene3D" id="3.20.70.20">
    <property type="match status" value="1"/>
</dbReference>
<sequence length="512" mass="51760">MARIQGRLWDGVALRRLWAGADPDAAPRPVALPADWEPEAAAALAALAPGEGPVSLPRAAEAWIARAAQRGRRAGLLDAAGAAALQAGLRDLLLRRRGAPGIEAWRDAPQAGAGTGAGRAAPPRFVLNLPAFLEPEGGFAAAAYAEACALAVRALESLSGGAAERLRLGFADLAGLLAGLGLAYDQPEARAVAAAIAALTRGAAAAESGRLAACAGARAPVALDWPAPPEATVVPGLAAAARAALDAAAGMAGLRHAALLALAPPDAVEALLGAETGGIAPAAGPSRSTLDAAGQPVEWPTRAALRAGARAAALLGPVPETGRAAMRAAVAPFLHAPPPAPVALPAPARPAPRPAPAIRRHAGTVMHVTVGGHRVTLRTTEDAAGRLLEIAFTLSKEGAAFRSLMEAFAHSVSLGLQGGVPLAEYVEAFAYTRFGPAGAVEGDPAIPRATSVLDWAFRRLALDYLGRHDLPQPEEADCLGDAVGHAAQVAPLLPLDLPAAGPRGRRRALRVV</sequence>
<dbReference type="OrthoDB" id="9762933at2"/>
<comment type="catalytic activity">
    <reaction evidence="5">
        <text>a 2'-deoxyribonucleoside 5'-diphosphate + [thioredoxin]-disulfide + H2O = a ribonucleoside 5'-diphosphate + [thioredoxin]-dithiol</text>
        <dbReference type="Rhea" id="RHEA:23252"/>
        <dbReference type="Rhea" id="RHEA-COMP:10698"/>
        <dbReference type="Rhea" id="RHEA-COMP:10700"/>
        <dbReference type="ChEBI" id="CHEBI:15377"/>
        <dbReference type="ChEBI" id="CHEBI:29950"/>
        <dbReference type="ChEBI" id="CHEBI:50058"/>
        <dbReference type="ChEBI" id="CHEBI:57930"/>
        <dbReference type="ChEBI" id="CHEBI:73316"/>
        <dbReference type="EC" id="1.17.4.1"/>
    </reaction>
</comment>
<dbReference type="Pfam" id="PF12637">
    <property type="entry name" value="TSCPD"/>
    <property type="match status" value="1"/>
</dbReference>
<dbReference type="EC" id="1.17.4.1" evidence="2"/>
<evidence type="ECO:0000259" key="6">
    <source>
        <dbReference type="Pfam" id="PF02867"/>
    </source>
</evidence>
<gene>
    <name evidence="8" type="ORF">DOO78_14860</name>
</gene>
<comment type="caution">
    <text evidence="8">The sequence shown here is derived from an EMBL/GenBank/DDBJ whole genome shotgun (WGS) entry which is preliminary data.</text>
</comment>
<evidence type="ECO:0000256" key="4">
    <source>
        <dbReference type="ARBA" id="ARBA00022741"/>
    </source>
</evidence>
<keyword evidence="9" id="KW-1185">Reference proteome</keyword>
<organism evidence="8 9">
    <name type="scientific">Roseicella frigidaeris</name>
    <dbReference type="NCBI Taxonomy" id="2230885"/>
    <lineage>
        <taxon>Bacteria</taxon>
        <taxon>Pseudomonadati</taxon>
        <taxon>Pseudomonadota</taxon>
        <taxon>Alphaproteobacteria</taxon>
        <taxon>Acetobacterales</taxon>
        <taxon>Roseomonadaceae</taxon>
        <taxon>Roseicella</taxon>
    </lineage>
</organism>
<keyword evidence="4" id="KW-0547">Nucleotide-binding</keyword>
<accession>A0A327M4U6</accession>
<dbReference type="GO" id="GO:0071897">
    <property type="term" value="P:DNA biosynthetic process"/>
    <property type="evidence" value="ECO:0007669"/>
    <property type="project" value="UniProtKB-KW"/>
</dbReference>
<dbReference type="AlphaFoldDB" id="A0A327M4U6"/>
<evidence type="ECO:0000256" key="1">
    <source>
        <dbReference type="ARBA" id="ARBA00007405"/>
    </source>
</evidence>
<dbReference type="InterPro" id="IPR000788">
    <property type="entry name" value="RNR_lg_C"/>
</dbReference>
<dbReference type="Pfam" id="PF02867">
    <property type="entry name" value="Ribonuc_red_lgC"/>
    <property type="match status" value="1"/>
</dbReference>
<dbReference type="RefSeq" id="WP_111470631.1">
    <property type="nucleotide sequence ID" value="NZ_QLIX01000010.1"/>
</dbReference>
<name>A0A327M4U6_9PROT</name>
<dbReference type="InterPro" id="IPR024434">
    <property type="entry name" value="TSCPD_dom"/>
</dbReference>
<reference evidence="9" key="1">
    <citation type="submission" date="2018-06" db="EMBL/GenBank/DDBJ databases">
        <authorList>
            <person name="Khan S.A."/>
        </authorList>
    </citation>
    <scope>NUCLEOTIDE SEQUENCE [LARGE SCALE GENOMIC DNA]</scope>
    <source>
        <strain evidence="9">DB-1506</strain>
    </source>
</reference>
<evidence type="ECO:0000256" key="2">
    <source>
        <dbReference type="ARBA" id="ARBA00012274"/>
    </source>
</evidence>
<dbReference type="Proteomes" id="UP000249065">
    <property type="component" value="Unassembled WGS sequence"/>
</dbReference>
<evidence type="ECO:0000259" key="7">
    <source>
        <dbReference type="Pfam" id="PF12637"/>
    </source>
</evidence>
<feature type="domain" description="Ribonucleotide reductase large subunit C-terminal" evidence="6">
    <location>
        <begin position="127"/>
        <end position="282"/>
    </location>
</feature>
<dbReference type="SUPFAM" id="SSF51998">
    <property type="entry name" value="PFL-like glycyl radical enzymes"/>
    <property type="match status" value="1"/>
</dbReference>
<dbReference type="EMBL" id="QLIX01000010">
    <property type="protein sequence ID" value="RAI58291.1"/>
    <property type="molecule type" value="Genomic_DNA"/>
</dbReference>
<evidence type="ECO:0000256" key="5">
    <source>
        <dbReference type="ARBA" id="ARBA00047754"/>
    </source>
</evidence>
<comment type="similarity">
    <text evidence="1">Belongs to the ribonucleoside diphosphate reductase class-2 family.</text>
</comment>
<keyword evidence="3" id="KW-0237">DNA synthesis</keyword>
<protein>
    <recommendedName>
        <fullName evidence="2">ribonucleoside-diphosphate reductase</fullName>
        <ecNumber evidence="2">1.17.4.1</ecNumber>
    </recommendedName>
</protein>